<sequence length="105" mass="12298">MLIIRDGSFNGKAKYFLYQHEVKGNVYVSQNEISVPFTLFYKEKIGSGKLSISFRPNGQIAEIVLSLSYEGWMEKLSNRLLNKWIESFLHGLEEDLRLERIKRKI</sequence>
<dbReference type="Gene3D" id="3.30.530.20">
    <property type="match status" value="1"/>
</dbReference>
<dbReference type="InterPro" id="IPR023393">
    <property type="entry name" value="START-like_dom_sf"/>
</dbReference>
<name>F4FZH0_METCR</name>
<dbReference type="Proteomes" id="UP000007812">
    <property type="component" value="Chromosome"/>
</dbReference>
<accession>F4FZH0</accession>
<protein>
    <recommendedName>
        <fullName evidence="3">DUF3211 domain-containing protein</fullName>
    </recommendedName>
</protein>
<dbReference type="EMBL" id="CP002656">
    <property type="protein sequence ID" value="AEB95660.1"/>
    <property type="molecule type" value="Genomic_DNA"/>
</dbReference>
<evidence type="ECO:0000313" key="1">
    <source>
        <dbReference type="EMBL" id="AEB95660.1"/>
    </source>
</evidence>
<dbReference type="KEGG" id="mcn:Mcup_1557"/>
<evidence type="ECO:0008006" key="3">
    <source>
        <dbReference type="Google" id="ProtNLM"/>
    </source>
</evidence>
<gene>
    <name evidence="1" type="ordered locus">Mcup_1557</name>
</gene>
<dbReference type="InterPro" id="IPR021578">
    <property type="entry name" value="STK_08120-like"/>
</dbReference>
<dbReference type="AlphaFoldDB" id="F4FZH0"/>
<dbReference type="eggNOG" id="arCOG07265">
    <property type="taxonomic scope" value="Archaea"/>
</dbReference>
<dbReference type="Pfam" id="PF11485">
    <property type="entry name" value="STK_08120-like"/>
    <property type="match status" value="1"/>
</dbReference>
<dbReference type="STRING" id="1006006.Mcup_1557"/>
<dbReference type="PATRIC" id="fig|1006006.8.peg.1552"/>
<reference evidence="1 2" key="1">
    <citation type="journal article" date="2011" name="J. Bacteriol.">
        <title>Complete genome sequence of Metallosphaera cuprina, a metal sulfide-oxidizing archaeon from a hot spring.</title>
        <authorList>
            <person name="Liu L.J."/>
            <person name="You X.Y."/>
            <person name="Zheng H."/>
            <person name="Wang S."/>
            <person name="Jiang C.Y."/>
            <person name="Liu S.J."/>
        </authorList>
    </citation>
    <scope>NUCLEOTIDE SEQUENCE [LARGE SCALE GENOMIC DNA]</scope>
    <source>
        <strain evidence="1 2">Ar-4</strain>
    </source>
</reference>
<dbReference type="HOGENOM" id="CLU_154341_0_0_2"/>
<organism evidence="1 2">
    <name type="scientific">Metallosphaera cuprina (strain Ar-4)</name>
    <dbReference type="NCBI Taxonomy" id="1006006"/>
    <lineage>
        <taxon>Archaea</taxon>
        <taxon>Thermoproteota</taxon>
        <taxon>Thermoprotei</taxon>
        <taxon>Sulfolobales</taxon>
        <taxon>Sulfolobaceae</taxon>
        <taxon>Metallosphaera</taxon>
    </lineage>
</organism>
<evidence type="ECO:0000313" key="2">
    <source>
        <dbReference type="Proteomes" id="UP000007812"/>
    </source>
</evidence>
<proteinExistence type="predicted"/>
<keyword evidence="2" id="KW-1185">Reference proteome</keyword>